<dbReference type="GO" id="GO:0046872">
    <property type="term" value="F:metal ion binding"/>
    <property type="evidence" value="ECO:0007669"/>
    <property type="project" value="UniProtKB-KW"/>
</dbReference>
<keyword evidence="4 7" id="KW-0479">Metal-binding</keyword>
<keyword evidence="6 7" id="KW-0460">Magnesium</keyword>
<dbReference type="SUPFAM" id="SSF56655">
    <property type="entry name" value="Carbohydrate phosphatase"/>
    <property type="match status" value="1"/>
</dbReference>
<dbReference type="Proteomes" id="UP000663583">
    <property type="component" value="Chromosome"/>
</dbReference>
<feature type="binding site" evidence="7">
    <location>
        <position position="73"/>
    </location>
    <ligand>
        <name>Mg(2+)</name>
        <dbReference type="ChEBI" id="CHEBI:18420"/>
        <label>1</label>
        <note>catalytic</note>
    </ligand>
</feature>
<comment type="cofactor">
    <cofactor evidence="2 7 8">
        <name>Mg(2+)</name>
        <dbReference type="ChEBI" id="CHEBI:18420"/>
    </cofactor>
</comment>
<dbReference type="PROSITE" id="PS00630">
    <property type="entry name" value="IMP_2"/>
    <property type="match status" value="1"/>
</dbReference>
<dbReference type="EMBL" id="CP065047">
    <property type="protein sequence ID" value="QPI37804.1"/>
    <property type="molecule type" value="Genomic_DNA"/>
</dbReference>
<dbReference type="GO" id="GO:0006020">
    <property type="term" value="P:inositol metabolic process"/>
    <property type="evidence" value="ECO:0007669"/>
    <property type="project" value="TreeGrafter"/>
</dbReference>
<evidence type="ECO:0000256" key="8">
    <source>
        <dbReference type="RuleBase" id="RU364068"/>
    </source>
</evidence>
<dbReference type="EC" id="3.1.3.25" evidence="8"/>
<dbReference type="InterPro" id="IPR000760">
    <property type="entry name" value="Inositol_monophosphatase-like"/>
</dbReference>
<dbReference type="GO" id="GO:0007165">
    <property type="term" value="P:signal transduction"/>
    <property type="evidence" value="ECO:0007669"/>
    <property type="project" value="TreeGrafter"/>
</dbReference>
<feature type="binding site" evidence="7">
    <location>
        <position position="92"/>
    </location>
    <ligand>
        <name>Mg(2+)</name>
        <dbReference type="ChEBI" id="CHEBI:18420"/>
        <label>1</label>
        <note>catalytic</note>
    </ligand>
</feature>
<dbReference type="Gene3D" id="3.40.190.80">
    <property type="match status" value="1"/>
</dbReference>
<sequence>MGDGTALELMEVAQRAAEAGARVAMHWRENAEDLPIEQKTGPRDLVSRADRESEDAIVAVLRQMRPDDGILGEEHGAVAGSSEVVWAVDPIDGTTNYLYGRSDWAVSVAALSRRDNCVLAAAIAEPPMGLMTTACQGGGTWSQGRRVSISEQDSLECALIEVNFGRENQRGKAGAMIDALSPHTRDIRRGGSAASALAQVATGRADAAWVPGLQPWDGAAGVLLVSEAGGAVGDLAGPTPPCWPASGDVLASTPNLWAPLQSLIAPLYTEVV</sequence>
<dbReference type="PANTHER" id="PTHR20854">
    <property type="entry name" value="INOSITOL MONOPHOSPHATASE"/>
    <property type="match status" value="1"/>
</dbReference>
<evidence type="ECO:0000313" key="10">
    <source>
        <dbReference type="Proteomes" id="UP000663583"/>
    </source>
</evidence>
<comment type="similarity">
    <text evidence="3 8">Belongs to the inositol monophosphatase superfamily.</text>
</comment>
<dbReference type="InterPro" id="IPR033942">
    <property type="entry name" value="IMPase"/>
</dbReference>
<evidence type="ECO:0000256" key="2">
    <source>
        <dbReference type="ARBA" id="ARBA00001946"/>
    </source>
</evidence>
<dbReference type="InterPro" id="IPR020550">
    <property type="entry name" value="Inositol_monophosphatase_CS"/>
</dbReference>
<feature type="binding site" evidence="7">
    <location>
        <position position="91"/>
    </location>
    <ligand>
        <name>Mg(2+)</name>
        <dbReference type="ChEBI" id="CHEBI:18420"/>
        <label>1</label>
        <note>catalytic</note>
    </ligand>
</feature>
<dbReference type="GO" id="GO:0046854">
    <property type="term" value="P:phosphatidylinositol phosphate biosynthetic process"/>
    <property type="evidence" value="ECO:0007669"/>
    <property type="project" value="InterPro"/>
</dbReference>
<dbReference type="Gene3D" id="3.30.540.10">
    <property type="entry name" value="Fructose-1,6-Bisphosphatase, subunit A, domain 1"/>
    <property type="match status" value="1"/>
</dbReference>
<dbReference type="PANTHER" id="PTHR20854:SF4">
    <property type="entry name" value="INOSITOL-1-MONOPHOSPHATASE-RELATED"/>
    <property type="match status" value="1"/>
</dbReference>
<organism evidence="9 10">
    <name type="scientific">Mycobacterium kubicae</name>
    <dbReference type="NCBI Taxonomy" id="120959"/>
    <lineage>
        <taxon>Bacteria</taxon>
        <taxon>Bacillati</taxon>
        <taxon>Actinomycetota</taxon>
        <taxon>Actinomycetes</taxon>
        <taxon>Mycobacteriales</taxon>
        <taxon>Mycobacteriaceae</taxon>
        <taxon>Mycobacterium</taxon>
        <taxon>Mycobacterium simiae complex</taxon>
    </lineage>
</organism>
<evidence type="ECO:0000256" key="1">
    <source>
        <dbReference type="ARBA" id="ARBA00001033"/>
    </source>
</evidence>
<evidence type="ECO:0000313" key="9">
    <source>
        <dbReference type="EMBL" id="QPI37804.1"/>
    </source>
</evidence>
<reference evidence="9" key="1">
    <citation type="submission" date="2020-11" db="EMBL/GenBank/DDBJ databases">
        <title>Intraspecies plasmid and genomic variation of Mycobacterium kubicae revealed by the complete genome sequences of two clinical isolates.</title>
        <authorList>
            <person name="Hendrix J.R."/>
            <person name="Epperson L.E."/>
            <person name="Honda J.R."/>
            <person name="Strong M."/>
        </authorList>
    </citation>
    <scope>NUCLEOTIDE SEQUENCE</scope>
    <source>
        <strain evidence="9">JCM 13573</strain>
    </source>
</reference>
<feature type="binding site" evidence="7">
    <location>
        <position position="217"/>
    </location>
    <ligand>
        <name>Mg(2+)</name>
        <dbReference type="ChEBI" id="CHEBI:18420"/>
        <label>1</label>
        <note>catalytic</note>
    </ligand>
</feature>
<evidence type="ECO:0000256" key="7">
    <source>
        <dbReference type="PIRSR" id="PIRSR600760-2"/>
    </source>
</evidence>
<dbReference type="InterPro" id="IPR020583">
    <property type="entry name" value="Inositol_monoP_metal-BS"/>
</dbReference>
<gene>
    <name evidence="9" type="ORF">I2456_26750</name>
</gene>
<dbReference type="GO" id="GO:0008934">
    <property type="term" value="F:inositol monophosphate 1-phosphatase activity"/>
    <property type="evidence" value="ECO:0007669"/>
    <property type="project" value="InterPro"/>
</dbReference>
<dbReference type="CDD" id="cd01639">
    <property type="entry name" value="IMPase"/>
    <property type="match status" value="1"/>
</dbReference>
<accession>A0AAX1J8L6</accession>
<dbReference type="PROSITE" id="PS00629">
    <property type="entry name" value="IMP_1"/>
    <property type="match status" value="1"/>
</dbReference>
<feature type="binding site" evidence="7">
    <location>
        <position position="89"/>
    </location>
    <ligand>
        <name>Mg(2+)</name>
        <dbReference type="ChEBI" id="CHEBI:18420"/>
        <label>1</label>
        <note>catalytic</note>
    </ligand>
</feature>
<dbReference type="AlphaFoldDB" id="A0AAX1J8L6"/>
<dbReference type="RefSeq" id="WP_085075472.1">
    <property type="nucleotide sequence ID" value="NZ_BLKU01000005.1"/>
</dbReference>
<proteinExistence type="inferred from homology"/>
<comment type="catalytic activity">
    <reaction evidence="1 8">
        <text>a myo-inositol phosphate + H2O = myo-inositol + phosphate</text>
        <dbReference type="Rhea" id="RHEA:24056"/>
        <dbReference type="ChEBI" id="CHEBI:15377"/>
        <dbReference type="ChEBI" id="CHEBI:17268"/>
        <dbReference type="ChEBI" id="CHEBI:43474"/>
        <dbReference type="ChEBI" id="CHEBI:84139"/>
        <dbReference type="EC" id="3.1.3.25"/>
    </reaction>
</comment>
<evidence type="ECO:0000256" key="3">
    <source>
        <dbReference type="ARBA" id="ARBA00009759"/>
    </source>
</evidence>
<dbReference type="Pfam" id="PF00459">
    <property type="entry name" value="Inositol_P"/>
    <property type="match status" value="1"/>
</dbReference>
<name>A0AAX1J8L6_9MYCO</name>
<dbReference type="PRINTS" id="PR00377">
    <property type="entry name" value="IMPHPHTASES"/>
</dbReference>
<protein>
    <recommendedName>
        <fullName evidence="8">Inositol-1-monophosphatase</fullName>
        <ecNumber evidence="8">3.1.3.25</ecNumber>
    </recommendedName>
</protein>
<dbReference type="KEGG" id="mku:I2456_26750"/>
<evidence type="ECO:0000256" key="4">
    <source>
        <dbReference type="ARBA" id="ARBA00022723"/>
    </source>
</evidence>
<evidence type="ECO:0000256" key="5">
    <source>
        <dbReference type="ARBA" id="ARBA00022801"/>
    </source>
</evidence>
<keyword evidence="5 8" id="KW-0378">Hydrolase</keyword>
<evidence type="ECO:0000256" key="6">
    <source>
        <dbReference type="ARBA" id="ARBA00022842"/>
    </source>
</evidence>